<dbReference type="Proteomes" id="UP000515150">
    <property type="component" value="Chromosome 8"/>
</dbReference>
<keyword evidence="5" id="KW-0945">Host-virus interaction</keyword>
<dbReference type="Pfam" id="PF00429">
    <property type="entry name" value="TLV_coat"/>
    <property type="match status" value="1"/>
</dbReference>
<dbReference type="KEGG" id="bspl:129604407"/>
<evidence type="ECO:0000256" key="1">
    <source>
        <dbReference type="ARBA" id="ARBA00004402"/>
    </source>
</evidence>
<dbReference type="GeneID" id="129604407"/>
<evidence type="ECO:0000256" key="8">
    <source>
        <dbReference type="ARBA" id="ARBA00022989"/>
    </source>
</evidence>
<proteinExistence type="predicted"/>
<feature type="transmembrane region" description="Helical" evidence="15">
    <location>
        <begin position="12"/>
        <end position="28"/>
    </location>
</feature>
<evidence type="ECO:0000256" key="7">
    <source>
        <dbReference type="ARBA" id="ARBA00022870"/>
    </source>
</evidence>
<protein>
    <submittedName>
        <fullName evidence="17">Uncharacterized protein LOC129604407</fullName>
    </submittedName>
</protein>
<name>A0A9W2XXL0_BETSP</name>
<evidence type="ECO:0000256" key="9">
    <source>
        <dbReference type="ARBA" id="ARBA00023136"/>
    </source>
</evidence>
<dbReference type="OrthoDB" id="9950230at2759"/>
<evidence type="ECO:0000256" key="3">
    <source>
        <dbReference type="ARBA" id="ARBA00004563"/>
    </source>
</evidence>
<keyword evidence="7" id="KW-1043">Host membrane</keyword>
<dbReference type="PANTHER" id="PTHR10424">
    <property type="entry name" value="VIRAL ENVELOPE PROTEIN"/>
    <property type="match status" value="1"/>
</dbReference>
<evidence type="ECO:0000256" key="11">
    <source>
        <dbReference type="ARBA" id="ARBA00023157"/>
    </source>
</evidence>
<evidence type="ECO:0000256" key="4">
    <source>
        <dbReference type="ARBA" id="ARBA00022511"/>
    </source>
</evidence>
<dbReference type="Gene3D" id="1.10.287.210">
    <property type="match status" value="1"/>
</dbReference>
<evidence type="ECO:0000313" key="17">
    <source>
        <dbReference type="RefSeq" id="XP_055366578.1"/>
    </source>
</evidence>
<dbReference type="InterPro" id="IPR018154">
    <property type="entry name" value="TLV/ENV_coat_polyprotein"/>
</dbReference>
<evidence type="ECO:0000313" key="16">
    <source>
        <dbReference type="Proteomes" id="UP000515150"/>
    </source>
</evidence>
<sequence length="564" mass="62913">MAFTRRNTIKMIVISTIAVTCVTLPYFWRTRTFVHYRSKRDIKEPKAWQLAQNYVNQNPTGNLWLAYLKYTSKTLTNNSCVACAVARPDLMAVPTPFNSSECYNERQLHNKDTGCRYTADPSIPRCDPSCKMHALHNLGKGMEMYSPVTHKKVEVADIKVTKKEPAAPLYYTVCTTCHFECFTSSLDGGIDVGHFPNCHLTWDVSNAHGLNPEDHVIRFAIPTHTDAAPLLSYTYRINNVSHVAPSSTDLVQQRKPLSDMWWLCGDHPRATLPTNWTGTCTQVVFLTGGIHLLPSAPQKHSRTRRRAPGGSLDPDLYIDAIGVPRGVPEEFKARNEHAAGWTSAIPFMGPIIEVNKNSAWINYLYYNQQRFINKTAGGMRGMSGQLAPTSQMTWQNRIALDMLLAEKGGVCVMFGEACCTFIPNNTDSNGTVTKAIEGLESLRDEWARNSGVDPSPWRWLDQTFGKWKSVFMSAIVSLIIFMAVIMLLGCCVIPLIRGLIMRAISAALSYQMTQCTTFRNPDTDSLIGSDADSVEDDVDVDNEDHKDDSDDDDGSDTETDATII</sequence>
<feature type="transmembrane region" description="Helical" evidence="15">
    <location>
        <begin position="470"/>
        <end position="496"/>
    </location>
</feature>
<evidence type="ECO:0000256" key="14">
    <source>
        <dbReference type="SAM" id="MobiDB-lite"/>
    </source>
</evidence>
<feature type="compositionally biased region" description="Acidic residues" evidence="14">
    <location>
        <begin position="532"/>
        <end position="542"/>
    </location>
</feature>
<keyword evidence="11" id="KW-1015">Disulfide bond</keyword>
<evidence type="ECO:0000256" key="6">
    <source>
        <dbReference type="ARBA" id="ARBA00022692"/>
    </source>
</evidence>
<evidence type="ECO:0000256" key="10">
    <source>
        <dbReference type="ARBA" id="ARBA00023139"/>
    </source>
</evidence>
<keyword evidence="12" id="KW-0325">Glycoprotein</keyword>
<reference evidence="17" key="1">
    <citation type="submission" date="2025-08" db="UniProtKB">
        <authorList>
            <consortium name="RefSeq"/>
        </authorList>
    </citation>
    <scope>IDENTIFICATION</scope>
</reference>
<feature type="compositionally biased region" description="Acidic residues" evidence="14">
    <location>
        <begin position="549"/>
        <end position="564"/>
    </location>
</feature>
<keyword evidence="9 15" id="KW-0472">Membrane</keyword>
<keyword evidence="16" id="KW-1185">Reference proteome</keyword>
<organism evidence="16 17">
    <name type="scientific">Betta splendens</name>
    <name type="common">Siamese fighting fish</name>
    <dbReference type="NCBI Taxonomy" id="158456"/>
    <lineage>
        <taxon>Eukaryota</taxon>
        <taxon>Metazoa</taxon>
        <taxon>Chordata</taxon>
        <taxon>Craniata</taxon>
        <taxon>Vertebrata</taxon>
        <taxon>Euteleostomi</taxon>
        <taxon>Actinopterygii</taxon>
        <taxon>Neopterygii</taxon>
        <taxon>Teleostei</taxon>
        <taxon>Neoteleostei</taxon>
        <taxon>Acanthomorphata</taxon>
        <taxon>Anabantaria</taxon>
        <taxon>Anabantiformes</taxon>
        <taxon>Anabantoidei</taxon>
        <taxon>Osphronemidae</taxon>
        <taxon>Betta</taxon>
    </lineage>
</organism>
<evidence type="ECO:0000256" key="12">
    <source>
        <dbReference type="ARBA" id="ARBA00023180"/>
    </source>
</evidence>
<keyword evidence="6 15" id="KW-0812">Transmembrane</keyword>
<comment type="subcellular location">
    <subcellularLocation>
        <location evidence="1">Host cell membrane</location>
        <topology evidence="1">Single-pass type I membrane protein</topology>
    </subcellularLocation>
    <subcellularLocation>
        <location evidence="2">Host endomembrane system</location>
        <topology evidence="2">Peripheral membrane protein</topology>
    </subcellularLocation>
    <subcellularLocation>
        <location evidence="3">Virion membrane</location>
        <topology evidence="3">Single-pass type I membrane protein</topology>
    </subcellularLocation>
</comment>
<keyword evidence="8 15" id="KW-1133">Transmembrane helix</keyword>
<feature type="region of interest" description="Disordered" evidence="14">
    <location>
        <begin position="524"/>
        <end position="564"/>
    </location>
</feature>
<evidence type="ECO:0000256" key="2">
    <source>
        <dbReference type="ARBA" id="ARBA00004531"/>
    </source>
</evidence>
<evidence type="ECO:0000256" key="13">
    <source>
        <dbReference type="ARBA" id="ARBA00023288"/>
    </source>
</evidence>
<gene>
    <name evidence="17" type="primary">LOC129604407</name>
</gene>
<keyword evidence="10" id="KW-0564">Palmitate</keyword>
<dbReference type="RefSeq" id="XP_055366578.1">
    <property type="nucleotide sequence ID" value="XM_055510603.1"/>
</dbReference>
<keyword evidence="4" id="KW-1032">Host cell membrane</keyword>
<dbReference type="SUPFAM" id="SSF58069">
    <property type="entry name" value="Virus ectodomain"/>
    <property type="match status" value="1"/>
</dbReference>
<keyword evidence="13" id="KW-0449">Lipoprotein</keyword>
<evidence type="ECO:0000256" key="15">
    <source>
        <dbReference type="SAM" id="Phobius"/>
    </source>
</evidence>
<accession>A0A9W2XXL0</accession>
<dbReference type="AlphaFoldDB" id="A0A9W2XXL0"/>
<dbReference type="PANTHER" id="PTHR10424:SF81">
    <property type="entry name" value="ERVV2 PROTEIN"/>
    <property type="match status" value="1"/>
</dbReference>
<evidence type="ECO:0000256" key="5">
    <source>
        <dbReference type="ARBA" id="ARBA00022581"/>
    </source>
</evidence>